<dbReference type="PANTHER" id="PTHR40072:SF1">
    <property type="entry name" value="MOLYBDOPTERIN-GUANINE DINUCLEOTIDE BIOSYNTHESIS ADAPTER PROTEIN"/>
    <property type="match status" value="1"/>
</dbReference>
<evidence type="ECO:0000313" key="3">
    <source>
        <dbReference type="Proteomes" id="UP000601789"/>
    </source>
</evidence>
<dbReference type="Pfam" id="PF03205">
    <property type="entry name" value="MobB"/>
    <property type="match status" value="1"/>
</dbReference>
<dbReference type="NCBIfam" id="TIGR00176">
    <property type="entry name" value="mobB"/>
    <property type="match status" value="1"/>
</dbReference>
<dbReference type="CDD" id="cd03116">
    <property type="entry name" value="MobB"/>
    <property type="match status" value="1"/>
</dbReference>
<feature type="domain" description="Molybdopterin-guanine dinucleotide biosynthesis protein B (MobB)" evidence="1">
    <location>
        <begin position="5"/>
        <end position="137"/>
    </location>
</feature>
<dbReference type="RefSeq" id="WP_198473292.1">
    <property type="nucleotide sequence ID" value="NZ_JADGMQ010000001.1"/>
</dbReference>
<dbReference type="EMBL" id="JADGMQ010000001">
    <property type="protein sequence ID" value="MBI1619188.1"/>
    <property type="molecule type" value="Genomic_DNA"/>
</dbReference>
<sequence>MQHHVIGISGWKNSGKTTLTERLVSELTSRGRRVSTIKHAHHETDVDQVGTDSFRHRAAGAGEVLLATSRRWALMHEIRDGVEPTLEELLSRLSPCDIVLVEGFKRDRHPKIEVRRLEARDRAPLPGSSNIIAIAADHAVEDATVPAFDLNDIAAIADFIETTIGLAAND</sequence>
<organism evidence="2 3">
    <name type="scientific">Aquamicrobium zhengzhouense</name>
    <dbReference type="NCBI Taxonomy" id="2781738"/>
    <lineage>
        <taxon>Bacteria</taxon>
        <taxon>Pseudomonadati</taxon>
        <taxon>Pseudomonadota</taxon>
        <taxon>Alphaproteobacteria</taxon>
        <taxon>Hyphomicrobiales</taxon>
        <taxon>Phyllobacteriaceae</taxon>
        <taxon>Aquamicrobium</taxon>
    </lineage>
</organism>
<dbReference type="Gene3D" id="3.40.50.300">
    <property type="entry name" value="P-loop containing nucleotide triphosphate hydrolases"/>
    <property type="match status" value="1"/>
</dbReference>
<dbReference type="PANTHER" id="PTHR40072">
    <property type="entry name" value="MOLYBDOPTERIN-GUANINE DINUCLEOTIDE BIOSYNTHESIS ADAPTER PROTEIN-RELATED"/>
    <property type="match status" value="1"/>
</dbReference>
<dbReference type="InterPro" id="IPR027417">
    <property type="entry name" value="P-loop_NTPase"/>
</dbReference>
<dbReference type="InterPro" id="IPR004435">
    <property type="entry name" value="MobB_dom"/>
</dbReference>
<dbReference type="SUPFAM" id="SSF52540">
    <property type="entry name" value="P-loop containing nucleoside triphosphate hydrolases"/>
    <property type="match status" value="1"/>
</dbReference>
<reference evidence="2 3" key="1">
    <citation type="submission" date="2020-10" db="EMBL/GenBank/DDBJ databases">
        <title>Aquamicrobium zhengzhouensis sp. nov., a exopolysaccharide producing bacterium isolated from farmland soil.</title>
        <authorList>
            <person name="Wang X."/>
        </authorList>
    </citation>
    <scope>NUCLEOTIDE SEQUENCE [LARGE SCALE GENOMIC DNA]</scope>
    <source>
        <strain evidence="3">cd-1</strain>
    </source>
</reference>
<gene>
    <name evidence="2" type="primary">mobB</name>
    <name evidence="2" type="ORF">IOD40_00710</name>
</gene>
<accession>A0ABS0S7B7</accession>
<protein>
    <submittedName>
        <fullName evidence="2">Molybdopterin-guanine dinucleotide biosynthesis protein B</fullName>
    </submittedName>
</protein>
<dbReference type="InterPro" id="IPR052539">
    <property type="entry name" value="MGD_biosynthesis_adapter"/>
</dbReference>
<keyword evidence="3" id="KW-1185">Reference proteome</keyword>
<evidence type="ECO:0000313" key="2">
    <source>
        <dbReference type="EMBL" id="MBI1619188.1"/>
    </source>
</evidence>
<dbReference type="Proteomes" id="UP000601789">
    <property type="component" value="Unassembled WGS sequence"/>
</dbReference>
<proteinExistence type="predicted"/>
<evidence type="ECO:0000259" key="1">
    <source>
        <dbReference type="Pfam" id="PF03205"/>
    </source>
</evidence>
<comment type="caution">
    <text evidence="2">The sequence shown here is derived from an EMBL/GenBank/DDBJ whole genome shotgun (WGS) entry which is preliminary data.</text>
</comment>
<name>A0ABS0S7B7_9HYPH</name>